<dbReference type="GO" id="GO:0035303">
    <property type="term" value="P:regulation of dephosphorylation"/>
    <property type="evidence" value="ECO:0007669"/>
    <property type="project" value="TreeGrafter"/>
</dbReference>
<dbReference type="InterPro" id="IPR038511">
    <property type="entry name" value="TAP42/TAP46-like_sf"/>
</dbReference>
<dbReference type="GO" id="GO:0051721">
    <property type="term" value="F:protein phosphatase 2A binding"/>
    <property type="evidence" value="ECO:0007669"/>
    <property type="project" value="TreeGrafter"/>
</dbReference>
<gene>
    <name evidence="1" type="ORF">BDN70DRAFT_891506</name>
</gene>
<dbReference type="InterPro" id="IPR007304">
    <property type="entry name" value="TAP46-like"/>
</dbReference>
<dbReference type="GO" id="GO:0009966">
    <property type="term" value="P:regulation of signal transduction"/>
    <property type="evidence" value="ECO:0007669"/>
    <property type="project" value="InterPro"/>
</dbReference>
<dbReference type="OrthoDB" id="10261753at2759"/>
<dbReference type="Gene3D" id="1.25.40.540">
    <property type="entry name" value="TAP42-like family"/>
    <property type="match status" value="1"/>
</dbReference>
<keyword evidence="2" id="KW-1185">Reference proteome</keyword>
<sequence>MISLPELYNRILLNTAKVVNLPAIEDESQLNHTVQELVTECLKDLRKLHSQLIELSMFSPNDHLDDISTQDLIYLSVPYIFSEVQGRVNTPNRVDRLNSLVLSETYLKSFLSLLEQYEIVPAEERTLYDRKVAQVADPAKRRDLKINQYRKEKELVAKIQASSTLLAIGRRRSRAHAIDVTPTDYELISSLLPNPKLKEEEELDSEMEEVLRETSLLLLRLLFVHASTQLQSMVLELELLRNAPPSPTIPPVNEDERYKRKKAEDDAWKLDIPVGGGPDSKGPLMDLSGKPLRPFTILPSGGAERASLQSQVFGPGHRLPTMSIDEYLEIERQRGNILTGGGAASQEAPTSFEQLAIASEMDGTAEGEIKTELKRQKEENWALYTEANPRGAGNTMNRG</sequence>
<name>A0A9P6D4S0_9AGAR</name>
<evidence type="ECO:0000313" key="1">
    <source>
        <dbReference type="EMBL" id="KAF9483789.1"/>
    </source>
</evidence>
<accession>A0A9P6D4S0</accession>
<protein>
    <submittedName>
        <fullName evidence="1">Serine/threonine protein phosphatase PP2A-associated protein</fullName>
    </submittedName>
</protein>
<dbReference type="PANTHER" id="PTHR10933">
    <property type="entry name" value="IMMUNOGLOBULIN-BINDING PROTEIN 1"/>
    <property type="match status" value="1"/>
</dbReference>
<dbReference type="Proteomes" id="UP000807469">
    <property type="component" value="Unassembled WGS sequence"/>
</dbReference>
<dbReference type="Pfam" id="PF04177">
    <property type="entry name" value="TAP42"/>
    <property type="match status" value="1"/>
</dbReference>
<evidence type="ECO:0000313" key="2">
    <source>
        <dbReference type="Proteomes" id="UP000807469"/>
    </source>
</evidence>
<dbReference type="EMBL" id="MU155150">
    <property type="protein sequence ID" value="KAF9483789.1"/>
    <property type="molecule type" value="Genomic_DNA"/>
</dbReference>
<dbReference type="AlphaFoldDB" id="A0A9P6D4S0"/>
<dbReference type="PANTHER" id="PTHR10933:SF9">
    <property type="entry name" value="IMMUNOGLOBULIN-BINDING PROTEIN 1"/>
    <property type="match status" value="1"/>
</dbReference>
<dbReference type="GO" id="GO:0005829">
    <property type="term" value="C:cytosol"/>
    <property type="evidence" value="ECO:0007669"/>
    <property type="project" value="TreeGrafter"/>
</dbReference>
<proteinExistence type="predicted"/>
<reference evidence="1" key="1">
    <citation type="submission" date="2020-11" db="EMBL/GenBank/DDBJ databases">
        <authorList>
            <consortium name="DOE Joint Genome Institute"/>
            <person name="Ahrendt S."/>
            <person name="Riley R."/>
            <person name="Andreopoulos W."/>
            <person name="Labutti K."/>
            <person name="Pangilinan J."/>
            <person name="Ruiz-Duenas F.J."/>
            <person name="Barrasa J.M."/>
            <person name="Sanchez-Garcia M."/>
            <person name="Camarero S."/>
            <person name="Miyauchi S."/>
            <person name="Serrano A."/>
            <person name="Linde D."/>
            <person name="Babiker R."/>
            <person name="Drula E."/>
            <person name="Ayuso-Fernandez I."/>
            <person name="Pacheco R."/>
            <person name="Padilla G."/>
            <person name="Ferreira P."/>
            <person name="Barriuso J."/>
            <person name="Kellner H."/>
            <person name="Castanera R."/>
            <person name="Alfaro M."/>
            <person name="Ramirez L."/>
            <person name="Pisabarro A.G."/>
            <person name="Kuo A."/>
            <person name="Tritt A."/>
            <person name="Lipzen A."/>
            <person name="He G."/>
            <person name="Yan M."/>
            <person name="Ng V."/>
            <person name="Cullen D."/>
            <person name="Martin F."/>
            <person name="Rosso M.-N."/>
            <person name="Henrissat B."/>
            <person name="Hibbett D."/>
            <person name="Martinez A.T."/>
            <person name="Grigoriev I.V."/>
        </authorList>
    </citation>
    <scope>NUCLEOTIDE SEQUENCE</scope>
    <source>
        <strain evidence="1">CIRM-BRFM 674</strain>
    </source>
</reference>
<organism evidence="1 2">
    <name type="scientific">Pholiota conissans</name>
    <dbReference type="NCBI Taxonomy" id="109636"/>
    <lineage>
        <taxon>Eukaryota</taxon>
        <taxon>Fungi</taxon>
        <taxon>Dikarya</taxon>
        <taxon>Basidiomycota</taxon>
        <taxon>Agaricomycotina</taxon>
        <taxon>Agaricomycetes</taxon>
        <taxon>Agaricomycetidae</taxon>
        <taxon>Agaricales</taxon>
        <taxon>Agaricineae</taxon>
        <taxon>Strophariaceae</taxon>
        <taxon>Pholiota</taxon>
    </lineage>
</organism>
<comment type="caution">
    <text evidence="1">The sequence shown here is derived from an EMBL/GenBank/DDBJ whole genome shotgun (WGS) entry which is preliminary data.</text>
</comment>